<comment type="caution">
    <text evidence="11">The sequence shown here is derived from an EMBL/GenBank/DDBJ whole genome shotgun (WGS) entry which is preliminary data.</text>
</comment>
<dbReference type="InterPro" id="IPR036396">
    <property type="entry name" value="Cyt_P450_sf"/>
</dbReference>
<evidence type="ECO:0000313" key="11">
    <source>
        <dbReference type="EMBL" id="KAJ7946421.1"/>
    </source>
</evidence>
<keyword evidence="10" id="KW-1133">Transmembrane helix</keyword>
<gene>
    <name evidence="11" type="ORF">O6P43_031358</name>
</gene>
<dbReference type="PROSITE" id="PS00086">
    <property type="entry name" value="CYTOCHROME_P450"/>
    <property type="match status" value="1"/>
</dbReference>
<reference evidence="11" key="1">
    <citation type="journal article" date="2023" name="Science">
        <title>Elucidation of the pathway for biosynthesis of saponin adjuvants from the soapbark tree.</title>
        <authorList>
            <person name="Reed J."/>
            <person name="Orme A."/>
            <person name="El-Demerdash A."/>
            <person name="Owen C."/>
            <person name="Martin L.B.B."/>
            <person name="Misra R.C."/>
            <person name="Kikuchi S."/>
            <person name="Rejzek M."/>
            <person name="Martin A.C."/>
            <person name="Harkess A."/>
            <person name="Leebens-Mack J."/>
            <person name="Louveau T."/>
            <person name="Stephenson M.J."/>
            <person name="Osbourn A."/>
        </authorList>
    </citation>
    <scope>NUCLEOTIDE SEQUENCE</scope>
    <source>
        <strain evidence="11">S10</strain>
    </source>
</reference>
<keyword evidence="12" id="KW-1185">Reference proteome</keyword>
<keyword evidence="5 9" id="KW-0560">Oxidoreductase</keyword>
<comment type="cofactor">
    <cofactor evidence="1 8">
        <name>heme</name>
        <dbReference type="ChEBI" id="CHEBI:30413"/>
    </cofactor>
</comment>
<evidence type="ECO:0000313" key="12">
    <source>
        <dbReference type="Proteomes" id="UP001163823"/>
    </source>
</evidence>
<evidence type="ECO:0000256" key="10">
    <source>
        <dbReference type="SAM" id="Phobius"/>
    </source>
</evidence>
<dbReference type="InterPro" id="IPR001128">
    <property type="entry name" value="Cyt_P450"/>
</dbReference>
<organism evidence="11 12">
    <name type="scientific">Quillaja saponaria</name>
    <name type="common">Soap bark tree</name>
    <dbReference type="NCBI Taxonomy" id="32244"/>
    <lineage>
        <taxon>Eukaryota</taxon>
        <taxon>Viridiplantae</taxon>
        <taxon>Streptophyta</taxon>
        <taxon>Embryophyta</taxon>
        <taxon>Tracheophyta</taxon>
        <taxon>Spermatophyta</taxon>
        <taxon>Magnoliopsida</taxon>
        <taxon>eudicotyledons</taxon>
        <taxon>Gunneridae</taxon>
        <taxon>Pentapetalae</taxon>
        <taxon>rosids</taxon>
        <taxon>fabids</taxon>
        <taxon>Fabales</taxon>
        <taxon>Quillajaceae</taxon>
        <taxon>Quillaja</taxon>
    </lineage>
</organism>
<dbReference type="GO" id="GO:0005506">
    <property type="term" value="F:iron ion binding"/>
    <property type="evidence" value="ECO:0007669"/>
    <property type="project" value="InterPro"/>
</dbReference>
<keyword evidence="4 8" id="KW-0479">Metal-binding</keyword>
<dbReference type="AlphaFoldDB" id="A0AAD7P8U0"/>
<keyword evidence="6 8" id="KW-0408">Iron</keyword>
<dbReference type="Pfam" id="PF00067">
    <property type="entry name" value="p450"/>
    <property type="match status" value="1"/>
</dbReference>
<dbReference type="InterPro" id="IPR017972">
    <property type="entry name" value="Cyt_P450_CS"/>
</dbReference>
<dbReference type="Gene3D" id="1.10.630.10">
    <property type="entry name" value="Cytochrome P450"/>
    <property type="match status" value="1"/>
</dbReference>
<dbReference type="EMBL" id="JARAOO010000013">
    <property type="protein sequence ID" value="KAJ7946421.1"/>
    <property type="molecule type" value="Genomic_DNA"/>
</dbReference>
<dbReference type="InterPro" id="IPR002401">
    <property type="entry name" value="Cyt_P450_E_grp-I"/>
</dbReference>
<evidence type="ECO:0000256" key="8">
    <source>
        <dbReference type="PIRSR" id="PIRSR602401-1"/>
    </source>
</evidence>
<evidence type="ECO:0000256" key="4">
    <source>
        <dbReference type="ARBA" id="ARBA00022723"/>
    </source>
</evidence>
<dbReference type="PANTHER" id="PTHR47953:SF16">
    <property type="entry name" value="CYTOCHROME P450 71D8"/>
    <property type="match status" value="1"/>
</dbReference>
<keyword evidence="3 8" id="KW-0349">Heme</keyword>
<proteinExistence type="inferred from homology"/>
<evidence type="ECO:0000256" key="2">
    <source>
        <dbReference type="ARBA" id="ARBA00010617"/>
    </source>
</evidence>
<evidence type="ECO:0000256" key="6">
    <source>
        <dbReference type="ARBA" id="ARBA00023004"/>
    </source>
</evidence>
<keyword evidence="7 9" id="KW-0503">Monooxygenase</keyword>
<dbReference type="Proteomes" id="UP001163823">
    <property type="component" value="Chromosome 13"/>
</dbReference>
<comment type="similarity">
    <text evidence="2 9">Belongs to the cytochrome P450 family.</text>
</comment>
<dbReference type="PANTHER" id="PTHR47953">
    <property type="entry name" value="OS08G0105600 PROTEIN"/>
    <property type="match status" value="1"/>
</dbReference>
<dbReference type="GO" id="GO:0004497">
    <property type="term" value="F:monooxygenase activity"/>
    <property type="evidence" value="ECO:0007669"/>
    <property type="project" value="UniProtKB-KW"/>
</dbReference>
<dbReference type="CDD" id="cd11072">
    <property type="entry name" value="CYP71-like"/>
    <property type="match status" value="1"/>
</dbReference>
<sequence>MEVLSFSYLTTFFLLFILLWFVKNWKKSRSEKQLPGPWKLPLIGNLHNLAGSFPHHVLRDLARKHGPLMHLQLGEISAVIVSSPLMAKEVMKTHDLAFASRPELLASKIVAYGGKDIAFAPYGGYWREMRKLAILELLSVKRVQSFSFIRKDEVNNLIESIHSSVGSPINLTKKIYSMTSAISSRAAFGTKCPDQDRFISLTDSLIELAAGFDLADLFPSLKLLHFITGLKGKLERLQKEAGKILDIIIDEHREKAKHGKIEEEDLVDVLLRLQQAGSSDIEITTNSMKAVIWDIFAAGTDTSSTIIEWAMSEMMRSPRVMKKAQAEIRQAFKGKKDIHETDLEELHYLNSVIKETLRLHPPAPLLLPRENRSEACKIDGYEIPIKTKVIVNAWAIGRDLKYWHDAESFIPERFSDNTIDFKGTNFEFIPFGAGRRMCPGISFGLANIELPLASLLYYFNWELPNKMKPEDLDMTEAFGATVGRKNKLYLNATSFT</sequence>
<dbReference type="SUPFAM" id="SSF48264">
    <property type="entry name" value="Cytochrome P450"/>
    <property type="match status" value="1"/>
</dbReference>
<dbReference type="PRINTS" id="PR00385">
    <property type="entry name" value="P450"/>
</dbReference>
<dbReference type="PRINTS" id="PR00463">
    <property type="entry name" value="EP450I"/>
</dbReference>
<dbReference type="InterPro" id="IPR052306">
    <property type="entry name" value="CYP450_71D"/>
</dbReference>
<keyword evidence="10" id="KW-0472">Membrane</keyword>
<dbReference type="GO" id="GO:0016705">
    <property type="term" value="F:oxidoreductase activity, acting on paired donors, with incorporation or reduction of molecular oxygen"/>
    <property type="evidence" value="ECO:0007669"/>
    <property type="project" value="InterPro"/>
</dbReference>
<dbReference type="KEGG" id="qsa:O6P43_031358"/>
<evidence type="ECO:0000256" key="7">
    <source>
        <dbReference type="ARBA" id="ARBA00023033"/>
    </source>
</evidence>
<evidence type="ECO:0000256" key="3">
    <source>
        <dbReference type="ARBA" id="ARBA00022617"/>
    </source>
</evidence>
<accession>A0AAD7P8U0</accession>
<evidence type="ECO:0000256" key="1">
    <source>
        <dbReference type="ARBA" id="ARBA00001971"/>
    </source>
</evidence>
<dbReference type="FunFam" id="1.10.630.10:FF:000008">
    <property type="entry name" value="Cytochrome P450 71D8"/>
    <property type="match status" value="1"/>
</dbReference>
<protein>
    <submittedName>
        <fullName evidence="11">Cytochrome P450</fullName>
    </submittedName>
</protein>
<evidence type="ECO:0000256" key="5">
    <source>
        <dbReference type="ARBA" id="ARBA00023002"/>
    </source>
</evidence>
<dbReference type="GO" id="GO:0020037">
    <property type="term" value="F:heme binding"/>
    <property type="evidence" value="ECO:0007669"/>
    <property type="project" value="InterPro"/>
</dbReference>
<feature type="transmembrane region" description="Helical" evidence="10">
    <location>
        <begin position="6"/>
        <end position="22"/>
    </location>
</feature>
<name>A0AAD7P8U0_QUISA</name>
<feature type="binding site" description="axial binding residue" evidence="8">
    <location>
        <position position="438"/>
    </location>
    <ligand>
        <name>heme</name>
        <dbReference type="ChEBI" id="CHEBI:30413"/>
    </ligand>
    <ligandPart>
        <name>Fe</name>
        <dbReference type="ChEBI" id="CHEBI:18248"/>
    </ligandPart>
</feature>
<keyword evidence="10" id="KW-0812">Transmembrane</keyword>
<evidence type="ECO:0000256" key="9">
    <source>
        <dbReference type="RuleBase" id="RU000461"/>
    </source>
</evidence>